<reference evidence="2 3" key="1">
    <citation type="submission" date="2014-02" db="EMBL/GenBank/DDBJ databases">
        <title>Draft genome sequence of Lysinibacillus manganicus DSM 26584T.</title>
        <authorList>
            <person name="Zhang F."/>
            <person name="Wang G."/>
            <person name="Zhang L."/>
        </authorList>
    </citation>
    <scope>NUCLEOTIDE SEQUENCE [LARGE SCALE GENOMIC DNA]</scope>
    <source>
        <strain evidence="2 3">DSM 26584</strain>
    </source>
</reference>
<dbReference type="GO" id="GO:0003700">
    <property type="term" value="F:DNA-binding transcription factor activity"/>
    <property type="evidence" value="ECO:0007669"/>
    <property type="project" value="InterPro"/>
</dbReference>
<gene>
    <name evidence="2" type="ORF">CD29_06690</name>
</gene>
<dbReference type="SUPFAM" id="SSF46785">
    <property type="entry name" value="Winged helix' DNA-binding domain"/>
    <property type="match status" value="1"/>
</dbReference>
<dbReference type="Proteomes" id="UP000030416">
    <property type="component" value="Unassembled WGS sequence"/>
</dbReference>
<dbReference type="Pfam" id="PF13463">
    <property type="entry name" value="HTH_27"/>
    <property type="match status" value="1"/>
</dbReference>
<evidence type="ECO:0000313" key="3">
    <source>
        <dbReference type="Proteomes" id="UP000030416"/>
    </source>
</evidence>
<organism evidence="2 3">
    <name type="scientific">Ureibacillus manganicus DSM 26584</name>
    <dbReference type="NCBI Taxonomy" id="1384049"/>
    <lineage>
        <taxon>Bacteria</taxon>
        <taxon>Bacillati</taxon>
        <taxon>Bacillota</taxon>
        <taxon>Bacilli</taxon>
        <taxon>Bacillales</taxon>
        <taxon>Caryophanaceae</taxon>
        <taxon>Ureibacillus</taxon>
    </lineage>
</organism>
<dbReference type="SMART" id="SM00347">
    <property type="entry name" value="HTH_MARR"/>
    <property type="match status" value="1"/>
</dbReference>
<accession>A0A0A3IX35</accession>
<comment type="caution">
    <text evidence="2">The sequence shown here is derived from an EMBL/GenBank/DDBJ whole genome shotgun (WGS) entry which is preliminary data.</text>
</comment>
<dbReference type="AlphaFoldDB" id="A0A0A3IX35"/>
<proteinExistence type="predicted"/>
<keyword evidence="3" id="KW-1185">Reference proteome</keyword>
<protein>
    <submittedName>
        <fullName evidence="2">MarR family transcriptional regulator</fullName>
    </submittedName>
</protein>
<name>A0A0A3IX35_9BACL</name>
<dbReference type="Gene3D" id="1.10.10.10">
    <property type="entry name" value="Winged helix-like DNA-binding domain superfamily/Winged helix DNA-binding domain"/>
    <property type="match status" value="1"/>
</dbReference>
<dbReference type="InterPro" id="IPR036390">
    <property type="entry name" value="WH_DNA-bd_sf"/>
</dbReference>
<evidence type="ECO:0000259" key="1">
    <source>
        <dbReference type="SMART" id="SM00347"/>
    </source>
</evidence>
<sequence length="142" mass="16433">MTEHLNNVGLVNLIIEKHEYVRHMIESLWEEQSDIKISQTEWYIMHKIYGYKPTISDVSKNVTITRQATHKNIKSLQAKGLVEISNSENSKRDKCISLTKLGVQCCDKHTELKSNFENKVALIIGEDRLLILKDILKANWVI</sequence>
<dbReference type="eggNOG" id="COG1846">
    <property type="taxonomic scope" value="Bacteria"/>
</dbReference>
<dbReference type="InterPro" id="IPR000835">
    <property type="entry name" value="HTH_MarR-typ"/>
</dbReference>
<dbReference type="InterPro" id="IPR036388">
    <property type="entry name" value="WH-like_DNA-bd_sf"/>
</dbReference>
<dbReference type="STRING" id="1384049.CD29_06690"/>
<evidence type="ECO:0000313" key="2">
    <source>
        <dbReference type="EMBL" id="KGR79377.1"/>
    </source>
</evidence>
<feature type="domain" description="HTH marR-type" evidence="1">
    <location>
        <begin position="30"/>
        <end position="129"/>
    </location>
</feature>
<dbReference type="EMBL" id="JPVN01000006">
    <property type="protein sequence ID" value="KGR79377.1"/>
    <property type="molecule type" value="Genomic_DNA"/>
</dbReference>